<dbReference type="InterPro" id="IPR013321">
    <property type="entry name" value="Arc_rbn_hlx_hlx"/>
</dbReference>
<dbReference type="KEGG" id="tpep:A0127_02495"/>
<evidence type="ECO:0000313" key="3">
    <source>
        <dbReference type="Proteomes" id="UP000073604"/>
    </source>
</evidence>
<dbReference type="Pfam" id="PF01402">
    <property type="entry name" value="RHH_1"/>
    <property type="match status" value="1"/>
</dbReference>
<dbReference type="AlphaFoldDB" id="A0A142CTL4"/>
<dbReference type="EMBL" id="CP014750">
    <property type="protein sequence ID" value="AMQ18116.1"/>
    <property type="molecule type" value="Genomic_DNA"/>
</dbReference>
<dbReference type="CDD" id="cd21631">
    <property type="entry name" value="RHH_CopG_NikR-like"/>
    <property type="match status" value="1"/>
</dbReference>
<dbReference type="GeneID" id="27139379"/>
<organism evidence="2 3">
    <name type="scientific">Thermococcus peptonophilus</name>
    <dbReference type="NCBI Taxonomy" id="53952"/>
    <lineage>
        <taxon>Archaea</taxon>
        <taxon>Methanobacteriati</taxon>
        <taxon>Methanobacteriota</taxon>
        <taxon>Thermococci</taxon>
        <taxon>Thermococcales</taxon>
        <taxon>Thermococcaceae</taxon>
        <taxon>Thermococcus</taxon>
    </lineage>
</organism>
<dbReference type="InterPro" id="IPR002145">
    <property type="entry name" value="CopG"/>
</dbReference>
<dbReference type="GO" id="GO:0006355">
    <property type="term" value="P:regulation of DNA-templated transcription"/>
    <property type="evidence" value="ECO:0007669"/>
    <property type="project" value="InterPro"/>
</dbReference>
<gene>
    <name evidence="2" type="ORF">A0127_02495</name>
</gene>
<proteinExistence type="predicted"/>
<protein>
    <submittedName>
        <fullName evidence="2">CopG family transcriptional regulator</fullName>
    </submittedName>
</protein>
<keyword evidence="3" id="KW-1185">Reference proteome</keyword>
<accession>A0A142CTL4</accession>
<feature type="domain" description="Ribbon-helix-helix protein CopG" evidence="1">
    <location>
        <begin position="5"/>
        <end position="43"/>
    </location>
</feature>
<dbReference type="STRING" id="53952.A0127_02495"/>
<dbReference type="OrthoDB" id="26043at2157"/>
<sequence length="86" mass="10185">MGKVKTSVYIDEELWREFKELAQRENSEVSKLLEEALMNYLINEVLKDIDDSKIPLWFEPLDVPKEDSGKLVREMRDEREKSLLGQ</sequence>
<evidence type="ECO:0000259" key="1">
    <source>
        <dbReference type="Pfam" id="PF01402"/>
    </source>
</evidence>
<dbReference type="Gene3D" id="1.10.1220.10">
    <property type="entry name" value="Met repressor-like"/>
    <property type="match status" value="1"/>
</dbReference>
<reference evidence="3" key="1">
    <citation type="submission" date="2016-03" db="EMBL/GenBank/DDBJ databases">
        <authorList>
            <person name="Oger P.M."/>
        </authorList>
    </citation>
    <scope>NUCLEOTIDE SEQUENCE [LARGE SCALE GENOMIC DNA]</scope>
    <source>
        <strain evidence="3">OG-1</strain>
    </source>
</reference>
<dbReference type="Proteomes" id="UP000073604">
    <property type="component" value="Chromosome"/>
</dbReference>
<name>A0A142CTL4_9EURY</name>
<dbReference type="RefSeq" id="WP_062387552.1">
    <property type="nucleotide sequence ID" value="NZ_CP014750.1"/>
</dbReference>
<evidence type="ECO:0000313" key="2">
    <source>
        <dbReference type="EMBL" id="AMQ18116.1"/>
    </source>
</evidence>